<name>A0ABP9R891_9PSEU</name>
<gene>
    <name evidence="1" type="ORF">GCM10023321_73620</name>
</gene>
<dbReference type="InterPro" id="IPR021074">
    <property type="entry name" value="Formate_DH_dsu"/>
</dbReference>
<evidence type="ECO:0008006" key="3">
    <source>
        <dbReference type="Google" id="ProtNLM"/>
    </source>
</evidence>
<comment type="caution">
    <text evidence="1">The sequence shown here is derived from an EMBL/GenBank/DDBJ whole genome shotgun (WGS) entry which is preliminary data.</text>
</comment>
<evidence type="ECO:0000313" key="1">
    <source>
        <dbReference type="EMBL" id="GAA5172980.1"/>
    </source>
</evidence>
<accession>A0ABP9R891</accession>
<dbReference type="EMBL" id="BAABJP010000055">
    <property type="protein sequence ID" value="GAA5172980.1"/>
    <property type="molecule type" value="Genomic_DNA"/>
</dbReference>
<dbReference type="Proteomes" id="UP001428817">
    <property type="component" value="Unassembled WGS sequence"/>
</dbReference>
<keyword evidence="2" id="KW-1185">Reference proteome</keyword>
<dbReference type="RefSeq" id="WP_345703445.1">
    <property type="nucleotide sequence ID" value="NZ_BAABJP010000055.1"/>
</dbReference>
<evidence type="ECO:0000313" key="2">
    <source>
        <dbReference type="Proteomes" id="UP001428817"/>
    </source>
</evidence>
<proteinExistence type="predicted"/>
<dbReference type="Pfam" id="PF11390">
    <property type="entry name" value="FdsD"/>
    <property type="match status" value="1"/>
</dbReference>
<reference evidence="2" key="1">
    <citation type="journal article" date="2019" name="Int. J. Syst. Evol. Microbiol.">
        <title>The Global Catalogue of Microorganisms (GCM) 10K type strain sequencing project: providing services to taxonomists for standard genome sequencing and annotation.</title>
        <authorList>
            <consortium name="The Broad Institute Genomics Platform"/>
            <consortium name="The Broad Institute Genome Sequencing Center for Infectious Disease"/>
            <person name="Wu L."/>
            <person name="Ma J."/>
        </authorList>
    </citation>
    <scope>NUCLEOTIDE SEQUENCE [LARGE SCALE GENOMIC DNA]</scope>
    <source>
        <strain evidence="2">JCM 18303</strain>
    </source>
</reference>
<protein>
    <recommendedName>
        <fullName evidence="3">Formate dehydrogenase</fullName>
    </recommendedName>
</protein>
<sequence length="71" mass="7794">MTEHGPDPVLRLMDDIARHFAHKPADQAGAAIAAHIRSFWDPRMRRALDTAFRQGALTDPGARYAAALLGE</sequence>
<organism evidence="1 2">
    <name type="scientific">Pseudonocardia eucalypti</name>
    <dbReference type="NCBI Taxonomy" id="648755"/>
    <lineage>
        <taxon>Bacteria</taxon>
        <taxon>Bacillati</taxon>
        <taxon>Actinomycetota</taxon>
        <taxon>Actinomycetes</taxon>
        <taxon>Pseudonocardiales</taxon>
        <taxon>Pseudonocardiaceae</taxon>
        <taxon>Pseudonocardia</taxon>
    </lineage>
</organism>